<name>F3FW91_PSESX</name>
<feature type="non-terminal residue" evidence="3">
    <location>
        <position position="98"/>
    </location>
</feature>
<comment type="caution">
    <text evidence="3">The sequence shown here is derived from an EMBL/GenBank/DDBJ whole genome shotgun (WGS) entry which is preliminary data.</text>
</comment>
<organism evidence="3 4">
    <name type="scientific">Pseudomonas syringae pv. japonica str. M301072</name>
    <dbReference type="NCBI Taxonomy" id="629262"/>
    <lineage>
        <taxon>Bacteria</taxon>
        <taxon>Pseudomonadati</taxon>
        <taxon>Pseudomonadota</taxon>
        <taxon>Gammaproteobacteria</taxon>
        <taxon>Pseudomonadales</taxon>
        <taxon>Pseudomonadaceae</taxon>
        <taxon>Pseudomonas</taxon>
        <taxon>Pseudomonas syringae</taxon>
    </lineage>
</organism>
<dbReference type="Pfam" id="PF25917">
    <property type="entry name" value="BSH_RND"/>
    <property type="match status" value="1"/>
</dbReference>
<proteinExistence type="inferred from homology"/>
<evidence type="ECO:0000313" key="3">
    <source>
        <dbReference type="EMBL" id="EGH34483.1"/>
    </source>
</evidence>
<reference evidence="3 4" key="1">
    <citation type="journal article" date="2011" name="PLoS Pathog.">
        <title>Dynamic evolution of pathogenicity revealed by sequencing and comparative genomics of 19 Pseudomonas syringae isolates.</title>
        <authorList>
            <person name="Baltrus D.A."/>
            <person name="Nishimura M.T."/>
            <person name="Romanchuk A."/>
            <person name="Chang J.H."/>
            <person name="Mukhtar M.S."/>
            <person name="Cherkis K."/>
            <person name="Roach J."/>
            <person name="Grant S.R."/>
            <person name="Jones C.D."/>
            <person name="Dangl J.L."/>
        </authorList>
    </citation>
    <scope>NUCLEOTIDE SEQUENCE [LARGE SCALE GENOMIC DNA]</scope>
    <source>
        <strain evidence="4">M301072PT</strain>
    </source>
</reference>
<dbReference type="Proteomes" id="UP000004471">
    <property type="component" value="Unassembled WGS sequence"/>
</dbReference>
<feature type="non-terminal residue" evidence="3">
    <location>
        <position position="1"/>
    </location>
</feature>
<evidence type="ECO:0000256" key="1">
    <source>
        <dbReference type="ARBA" id="ARBA00009477"/>
    </source>
</evidence>
<dbReference type="InterPro" id="IPR058625">
    <property type="entry name" value="MdtA-like_BSH"/>
</dbReference>
<accession>F3FW91</accession>
<sequence>PPATRPKHAAVAVPVKVITVSLEDVPRFVTGIGSVLSLQSVVIRPQVDGVLTRVLVKEGQQVKAGDLLATLDAIEGALVRDGMVFRYRNDDDHDDGLA</sequence>
<protein>
    <submittedName>
        <fullName evidence="3">Secretion protein HlyD</fullName>
    </submittedName>
</protein>
<dbReference type="PANTHER" id="PTHR30469">
    <property type="entry name" value="MULTIDRUG RESISTANCE PROTEIN MDTA"/>
    <property type="match status" value="1"/>
</dbReference>
<feature type="domain" description="Multidrug resistance protein MdtA-like barrel-sandwich hybrid" evidence="2">
    <location>
        <begin position="40"/>
        <end position="73"/>
    </location>
</feature>
<dbReference type="GO" id="GO:1990281">
    <property type="term" value="C:efflux pump complex"/>
    <property type="evidence" value="ECO:0007669"/>
    <property type="project" value="TreeGrafter"/>
</dbReference>
<comment type="similarity">
    <text evidence="1">Belongs to the membrane fusion protein (MFP) (TC 8.A.1) family.</text>
</comment>
<dbReference type="SUPFAM" id="SSF111369">
    <property type="entry name" value="HlyD-like secretion proteins"/>
    <property type="match status" value="1"/>
</dbReference>
<dbReference type="AlphaFoldDB" id="F3FW91"/>
<dbReference type="EMBL" id="AEAH01002577">
    <property type="protein sequence ID" value="EGH34483.1"/>
    <property type="molecule type" value="Genomic_DNA"/>
</dbReference>
<evidence type="ECO:0000313" key="4">
    <source>
        <dbReference type="Proteomes" id="UP000004471"/>
    </source>
</evidence>
<dbReference type="PANTHER" id="PTHR30469:SF12">
    <property type="entry name" value="MULTIDRUG RESISTANCE PROTEIN MDTA"/>
    <property type="match status" value="1"/>
</dbReference>
<dbReference type="Gene3D" id="2.40.50.100">
    <property type="match status" value="1"/>
</dbReference>
<evidence type="ECO:0000259" key="2">
    <source>
        <dbReference type="Pfam" id="PF25917"/>
    </source>
</evidence>
<dbReference type="GO" id="GO:0015562">
    <property type="term" value="F:efflux transmembrane transporter activity"/>
    <property type="evidence" value="ECO:0007669"/>
    <property type="project" value="TreeGrafter"/>
</dbReference>
<gene>
    <name evidence="3" type="ORF">PSYJA_38269</name>
</gene>